<accession>A0A845F6A3</accession>
<evidence type="ECO:0000259" key="7">
    <source>
        <dbReference type="Pfam" id="PF08281"/>
    </source>
</evidence>
<organism evidence="8 9">
    <name type="scientific">Halobacillus litoralis</name>
    <dbReference type="NCBI Taxonomy" id="45668"/>
    <lineage>
        <taxon>Bacteria</taxon>
        <taxon>Bacillati</taxon>
        <taxon>Bacillota</taxon>
        <taxon>Bacilli</taxon>
        <taxon>Bacillales</taxon>
        <taxon>Bacillaceae</taxon>
        <taxon>Halobacillus</taxon>
    </lineage>
</organism>
<dbReference type="EMBL" id="WMFA01000001">
    <property type="protein sequence ID" value="MYL69368.1"/>
    <property type="molecule type" value="Genomic_DNA"/>
</dbReference>
<keyword evidence="3" id="KW-0731">Sigma factor</keyword>
<dbReference type="Proteomes" id="UP000450457">
    <property type="component" value="Unassembled WGS sequence"/>
</dbReference>
<sequence>MELDTSQLNWKLWLEDIEENYEKLLRYCHFLTGDGWDGKDLAQESVARAYEHYDADDIQPALLKKIAYHVWVDQKRKEKMVPLVKSASADCVIKEETVDETLVQLLLEKLTVKQMLTFILKVAFHYKISEIAELLQMKETGVKALLKRSRDNLNRCAEVERLQIMRTRSEDDLLYQTLVRTLTIQDPTVLIEKIPILLKPASRNQLPASPLNDLSLAA</sequence>
<dbReference type="PANTHER" id="PTHR43133:SF8">
    <property type="entry name" value="RNA POLYMERASE SIGMA FACTOR HI_1459-RELATED"/>
    <property type="match status" value="1"/>
</dbReference>
<dbReference type="InterPro" id="IPR039425">
    <property type="entry name" value="RNA_pol_sigma-70-like"/>
</dbReference>
<dbReference type="InterPro" id="IPR013325">
    <property type="entry name" value="RNA_pol_sigma_r2"/>
</dbReference>
<dbReference type="InterPro" id="IPR013324">
    <property type="entry name" value="RNA_pol_sigma_r3/r4-like"/>
</dbReference>
<dbReference type="Gene3D" id="1.10.10.10">
    <property type="entry name" value="Winged helix-like DNA-binding domain superfamily/Winged helix DNA-binding domain"/>
    <property type="match status" value="1"/>
</dbReference>
<dbReference type="SUPFAM" id="SSF88946">
    <property type="entry name" value="Sigma2 domain of RNA polymerase sigma factors"/>
    <property type="match status" value="1"/>
</dbReference>
<dbReference type="InterPro" id="IPR013249">
    <property type="entry name" value="RNA_pol_sigma70_r4_t2"/>
</dbReference>
<dbReference type="Pfam" id="PF08281">
    <property type="entry name" value="Sigma70_r4_2"/>
    <property type="match status" value="1"/>
</dbReference>
<dbReference type="GO" id="GO:0003677">
    <property type="term" value="F:DNA binding"/>
    <property type="evidence" value="ECO:0007669"/>
    <property type="project" value="UniProtKB-KW"/>
</dbReference>
<evidence type="ECO:0000256" key="1">
    <source>
        <dbReference type="ARBA" id="ARBA00010641"/>
    </source>
</evidence>
<evidence type="ECO:0000256" key="3">
    <source>
        <dbReference type="ARBA" id="ARBA00023082"/>
    </source>
</evidence>
<evidence type="ECO:0000256" key="5">
    <source>
        <dbReference type="ARBA" id="ARBA00023163"/>
    </source>
</evidence>
<dbReference type="GO" id="GO:0006352">
    <property type="term" value="P:DNA-templated transcription initiation"/>
    <property type="evidence" value="ECO:0007669"/>
    <property type="project" value="InterPro"/>
</dbReference>
<comment type="similarity">
    <text evidence="1">Belongs to the sigma-70 factor family. ECF subfamily.</text>
</comment>
<evidence type="ECO:0000256" key="4">
    <source>
        <dbReference type="ARBA" id="ARBA00023125"/>
    </source>
</evidence>
<keyword evidence="2" id="KW-0805">Transcription regulation</keyword>
<dbReference type="OrthoDB" id="2381154at2"/>
<keyword evidence="4" id="KW-0238">DNA-binding</keyword>
<evidence type="ECO:0000313" key="8">
    <source>
        <dbReference type="EMBL" id="MYL69368.1"/>
    </source>
</evidence>
<dbReference type="InterPro" id="IPR036388">
    <property type="entry name" value="WH-like_DNA-bd_sf"/>
</dbReference>
<dbReference type="RefSeq" id="WP_160910581.1">
    <property type="nucleotide sequence ID" value="NZ_WMFA01000001.1"/>
</dbReference>
<dbReference type="Pfam" id="PF04542">
    <property type="entry name" value="Sigma70_r2"/>
    <property type="match status" value="1"/>
</dbReference>
<evidence type="ECO:0000256" key="2">
    <source>
        <dbReference type="ARBA" id="ARBA00023015"/>
    </source>
</evidence>
<keyword evidence="5" id="KW-0804">Transcription</keyword>
<protein>
    <recommendedName>
        <fullName evidence="10">RNA polymerase sigma factor 70 region 4 type 2 domain-containing protein</fullName>
    </recommendedName>
</protein>
<dbReference type="InterPro" id="IPR007627">
    <property type="entry name" value="RNA_pol_sigma70_r2"/>
</dbReference>
<proteinExistence type="inferred from homology"/>
<reference evidence="8 9" key="1">
    <citation type="submission" date="2019-11" db="EMBL/GenBank/DDBJ databases">
        <title>Genome sequences of 17 halophilic strains isolated from different environments.</title>
        <authorList>
            <person name="Furrow R.E."/>
        </authorList>
    </citation>
    <scope>NUCLEOTIDE SEQUENCE [LARGE SCALE GENOMIC DNA]</scope>
    <source>
        <strain evidence="8 9">SL-4</strain>
    </source>
</reference>
<dbReference type="GeneID" id="78005511"/>
<name>A0A845F6A3_9BACI</name>
<gene>
    <name evidence="8" type="ORF">GLW00_00820</name>
</gene>
<evidence type="ECO:0000259" key="6">
    <source>
        <dbReference type="Pfam" id="PF04542"/>
    </source>
</evidence>
<dbReference type="Gene3D" id="1.10.1740.10">
    <property type="match status" value="1"/>
</dbReference>
<dbReference type="SUPFAM" id="SSF88659">
    <property type="entry name" value="Sigma3 and sigma4 domains of RNA polymerase sigma factors"/>
    <property type="match status" value="1"/>
</dbReference>
<evidence type="ECO:0008006" key="10">
    <source>
        <dbReference type="Google" id="ProtNLM"/>
    </source>
</evidence>
<comment type="caution">
    <text evidence="8">The sequence shown here is derived from an EMBL/GenBank/DDBJ whole genome shotgun (WGS) entry which is preliminary data.</text>
</comment>
<evidence type="ECO:0000313" key="9">
    <source>
        <dbReference type="Proteomes" id="UP000450457"/>
    </source>
</evidence>
<dbReference type="GO" id="GO:0016987">
    <property type="term" value="F:sigma factor activity"/>
    <property type="evidence" value="ECO:0007669"/>
    <property type="project" value="UniProtKB-KW"/>
</dbReference>
<feature type="domain" description="RNA polymerase sigma-70 region 2" evidence="6">
    <location>
        <begin position="17"/>
        <end position="79"/>
    </location>
</feature>
<dbReference type="AlphaFoldDB" id="A0A845F6A3"/>
<feature type="domain" description="RNA polymerase sigma factor 70 region 4 type 2" evidence="7">
    <location>
        <begin position="103"/>
        <end position="152"/>
    </location>
</feature>
<dbReference type="PANTHER" id="PTHR43133">
    <property type="entry name" value="RNA POLYMERASE ECF-TYPE SIGMA FACTO"/>
    <property type="match status" value="1"/>
</dbReference>